<dbReference type="InterPro" id="IPR029063">
    <property type="entry name" value="SAM-dependent_MTases_sf"/>
</dbReference>
<dbReference type="GO" id="GO:0005737">
    <property type="term" value="C:cytoplasm"/>
    <property type="evidence" value="ECO:0007669"/>
    <property type="project" value="UniProtKB-SubCell"/>
</dbReference>
<dbReference type="Proteomes" id="UP001161389">
    <property type="component" value="Unassembled WGS sequence"/>
</dbReference>
<dbReference type="CDD" id="cd02440">
    <property type="entry name" value="AdoMet_MTases"/>
    <property type="match status" value="1"/>
</dbReference>
<comment type="function">
    <text evidence="1">Specifically methylates the guanosine in position 1516 of 16S rRNA.</text>
</comment>
<accession>A0AA37SAT9</accession>
<dbReference type="PANTHER" id="PTHR36112:SF1">
    <property type="entry name" value="RIBOSOMAL RNA SMALL SUBUNIT METHYLTRANSFERASE J"/>
    <property type="match status" value="1"/>
</dbReference>
<keyword evidence="1" id="KW-0808">Transferase</keyword>
<comment type="caution">
    <text evidence="2">The sequence shown here is derived from an EMBL/GenBank/DDBJ whole genome shotgun (WGS) entry which is preliminary data.</text>
</comment>
<dbReference type="SUPFAM" id="SSF53335">
    <property type="entry name" value="S-adenosyl-L-methionine-dependent methyltransferases"/>
    <property type="match status" value="1"/>
</dbReference>
<name>A0AA37SAT9_9GAMM</name>
<proteinExistence type="inferred from homology"/>
<dbReference type="InterPro" id="IPR007536">
    <property type="entry name" value="16SrRNA_methylTrfase_J"/>
</dbReference>
<organism evidence="2 3">
    <name type="scientific">Litoribrevibacter albus</name>
    <dbReference type="NCBI Taxonomy" id="1473156"/>
    <lineage>
        <taxon>Bacteria</taxon>
        <taxon>Pseudomonadati</taxon>
        <taxon>Pseudomonadota</taxon>
        <taxon>Gammaproteobacteria</taxon>
        <taxon>Oceanospirillales</taxon>
        <taxon>Oceanospirillaceae</taxon>
        <taxon>Litoribrevibacter</taxon>
    </lineage>
</organism>
<keyword evidence="1" id="KW-0963">Cytoplasm</keyword>
<dbReference type="Pfam" id="PF04445">
    <property type="entry name" value="SAM_MT"/>
    <property type="match status" value="1"/>
</dbReference>
<feature type="binding site" evidence="1">
    <location>
        <begin position="145"/>
        <end position="146"/>
    </location>
    <ligand>
        <name>S-adenosyl-L-methionine</name>
        <dbReference type="ChEBI" id="CHEBI:59789"/>
    </ligand>
</feature>
<evidence type="ECO:0000256" key="1">
    <source>
        <dbReference type="HAMAP-Rule" id="MF_01523"/>
    </source>
</evidence>
<keyword evidence="3" id="KW-1185">Reference proteome</keyword>
<dbReference type="PANTHER" id="PTHR36112">
    <property type="entry name" value="RIBOSOMAL RNA SMALL SUBUNIT METHYLTRANSFERASE J"/>
    <property type="match status" value="1"/>
</dbReference>
<reference evidence="2" key="2">
    <citation type="submission" date="2023-01" db="EMBL/GenBank/DDBJ databases">
        <title>Draft genome sequence of Litoribrevibacter albus strain NBRC 110071.</title>
        <authorList>
            <person name="Sun Q."/>
            <person name="Mori K."/>
        </authorList>
    </citation>
    <scope>NUCLEOTIDE SEQUENCE</scope>
    <source>
        <strain evidence="2">NBRC 110071</strain>
    </source>
</reference>
<comment type="catalytic activity">
    <reaction evidence="1">
        <text>guanosine(1516) in 16S rRNA + S-adenosyl-L-methionine = N(2)-methylguanosine(1516) in 16S rRNA + S-adenosyl-L-homocysteine + H(+)</text>
        <dbReference type="Rhea" id="RHEA:43220"/>
        <dbReference type="Rhea" id="RHEA-COMP:10412"/>
        <dbReference type="Rhea" id="RHEA-COMP:10413"/>
        <dbReference type="ChEBI" id="CHEBI:15378"/>
        <dbReference type="ChEBI" id="CHEBI:57856"/>
        <dbReference type="ChEBI" id="CHEBI:59789"/>
        <dbReference type="ChEBI" id="CHEBI:74269"/>
        <dbReference type="ChEBI" id="CHEBI:74481"/>
        <dbReference type="EC" id="2.1.1.242"/>
    </reaction>
</comment>
<keyword evidence="1" id="KW-0698">rRNA processing</keyword>
<dbReference type="Gene3D" id="3.40.50.150">
    <property type="entry name" value="Vaccinia Virus protein VP39"/>
    <property type="match status" value="1"/>
</dbReference>
<dbReference type="EC" id="2.1.1.242" evidence="1"/>
<dbReference type="RefSeq" id="WP_284380696.1">
    <property type="nucleotide sequence ID" value="NZ_BSNM01000011.1"/>
</dbReference>
<comment type="subcellular location">
    <subcellularLocation>
        <location evidence="1">Cytoplasm</location>
    </subcellularLocation>
</comment>
<dbReference type="EMBL" id="BSNM01000011">
    <property type="protein sequence ID" value="GLQ31189.1"/>
    <property type="molecule type" value="Genomic_DNA"/>
</dbReference>
<comment type="similarity">
    <text evidence="1">Belongs to the methyltransferase superfamily. RsmJ family.</text>
</comment>
<evidence type="ECO:0000313" key="3">
    <source>
        <dbReference type="Proteomes" id="UP001161389"/>
    </source>
</evidence>
<sequence length="278" mass="30461">MSTVYKLKPEQVTESLVVLYAPHREAQATKFVEAFGGQALVIRPQQTLDLTSLDPDKHLALVFDEAVSLQSTGPKPPGPVFVAFEGNAMVHRLKHGGGKGEQVAKAVGLSKVSGDRQLTVLDATAGLGRDSLILAALGCSVTMFERNPAVRELLQDGLDRASIASDVTDVVERMSLRKEDFISASSDIEDESFDVVYLDPMFPDRSKTALVKKEMRVFKQLIGGDEDADELFEPAYRISKHRVVVKRPKAAPFLANKTPSLQIKGKSGRFDIYTKKAF</sequence>
<reference evidence="2" key="1">
    <citation type="journal article" date="2014" name="Int. J. Syst. Evol. Microbiol.">
        <title>Complete genome sequence of Corynebacterium casei LMG S-19264T (=DSM 44701T), isolated from a smear-ripened cheese.</title>
        <authorList>
            <consortium name="US DOE Joint Genome Institute (JGI-PGF)"/>
            <person name="Walter F."/>
            <person name="Albersmeier A."/>
            <person name="Kalinowski J."/>
            <person name="Ruckert C."/>
        </authorList>
    </citation>
    <scope>NUCLEOTIDE SEQUENCE</scope>
    <source>
        <strain evidence="2">NBRC 110071</strain>
    </source>
</reference>
<dbReference type="AlphaFoldDB" id="A0AA37SAT9"/>
<dbReference type="HAMAP" id="MF_01523">
    <property type="entry name" value="16SrRNA_methyltr_J"/>
    <property type="match status" value="1"/>
</dbReference>
<evidence type="ECO:0000313" key="2">
    <source>
        <dbReference type="EMBL" id="GLQ31189.1"/>
    </source>
</evidence>
<dbReference type="GO" id="GO:0008990">
    <property type="term" value="F:rRNA (guanine-N2-)-methyltransferase activity"/>
    <property type="evidence" value="ECO:0007669"/>
    <property type="project" value="UniProtKB-UniRule"/>
</dbReference>
<protein>
    <recommendedName>
        <fullName evidence="1">Ribosomal RNA small subunit methyltransferase J</fullName>
        <ecNumber evidence="1">2.1.1.242</ecNumber>
    </recommendedName>
    <alternativeName>
        <fullName evidence="1">16S rRNA m2G1516 methyltransferase</fullName>
    </alternativeName>
    <alternativeName>
        <fullName evidence="1">rRNA (guanine-N(2)-)-methyltransferase</fullName>
    </alternativeName>
</protein>
<feature type="binding site" evidence="1">
    <location>
        <begin position="129"/>
        <end position="130"/>
    </location>
    <ligand>
        <name>S-adenosyl-L-methionine</name>
        <dbReference type="ChEBI" id="CHEBI:59789"/>
    </ligand>
</feature>
<keyword evidence="1 2" id="KW-0489">Methyltransferase</keyword>
<comment type="caution">
    <text evidence="1">Lacks conserved residue(s) required for the propagation of feature annotation.</text>
</comment>
<keyword evidence="1" id="KW-0949">S-adenosyl-L-methionine</keyword>
<gene>
    <name evidence="1 2" type="primary">rsmJ</name>
    <name evidence="2" type="ORF">GCM10007876_16680</name>
</gene>
<feature type="binding site" evidence="1">
    <location>
        <position position="199"/>
    </location>
    <ligand>
        <name>S-adenosyl-L-methionine</name>
        <dbReference type="ChEBI" id="CHEBI:59789"/>
    </ligand>
</feature>